<dbReference type="Proteomes" id="UP001232973">
    <property type="component" value="Unassembled WGS sequence"/>
</dbReference>
<sequence length="94" mass="10137">MARQRLEGDVMMAVWIRGGKIQNASMSNNGGVFIGQTIQHSWDSSVMEKEAAAFAMGDGNWTAVGWAACIGQSVVRQSIHDGDVKGNFNGSHIR</sequence>
<proteinExistence type="predicted"/>
<gene>
    <name evidence="1" type="ORF">J2S03_000510</name>
</gene>
<dbReference type="RefSeq" id="WP_274455317.1">
    <property type="nucleotide sequence ID" value="NZ_CP067097.1"/>
</dbReference>
<name>A0ABT9XEH7_9BACL</name>
<reference evidence="1 2" key="1">
    <citation type="submission" date="2023-07" db="EMBL/GenBank/DDBJ databases">
        <title>Genomic Encyclopedia of Type Strains, Phase IV (KMG-IV): sequencing the most valuable type-strain genomes for metagenomic binning, comparative biology and taxonomic classification.</title>
        <authorList>
            <person name="Goeker M."/>
        </authorList>
    </citation>
    <scope>NUCLEOTIDE SEQUENCE [LARGE SCALE GENOMIC DNA]</scope>
    <source>
        <strain evidence="1 2">DSM 4006</strain>
    </source>
</reference>
<organism evidence="1 2">
    <name type="scientific">Alicyclobacillus cycloheptanicus</name>
    <dbReference type="NCBI Taxonomy" id="1457"/>
    <lineage>
        <taxon>Bacteria</taxon>
        <taxon>Bacillati</taxon>
        <taxon>Bacillota</taxon>
        <taxon>Bacilli</taxon>
        <taxon>Bacillales</taxon>
        <taxon>Alicyclobacillaceae</taxon>
        <taxon>Alicyclobacillus</taxon>
    </lineage>
</organism>
<evidence type="ECO:0000313" key="2">
    <source>
        <dbReference type="Proteomes" id="UP001232973"/>
    </source>
</evidence>
<dbReference type="EMBL" id="JAUSTP010000002">
    <property type="protein sequence ID" value="MDQ0188698.1"/>
    <property type="molecule type" value="Genomic_DNA"/>
</dbReference>
<keyword evidence="2" id="KW-1185">Reference proteome</keyword>
<evidence type="ECO:0000313" key="1">
    <source>
        <dbReference type="EMBL" id="MDQ0188698.1"/>
    </source>
</evidence>
<protein>
    <submittedName>
        <fullName evidence="1">Uncharacterized protein</fullName>
    </submittedName>
</protein>
<accession>A0ABT9XEH7</accession>
<comment type="caution">
    <text evidence="1">The sequence shown here is derived from an EMBL/GenBank/DDBJ whole genome shotgun (WGS) entry which is preliminary data.</text>
</comment>